<keyword evidence="3" id="KW-1185">Reference proteome</keyword>
<organism evidence="2 3">
    <name type="scientific">Thermoanaerobaculum aquaticum</name>
    <dbReference type="NCBI Taxonomy" id="1312852"/>
    <lineage>
        <taxon>Bacteria</taxon>
        <taxon>Pseudomonadati</taxon>
        <taxon>Acidobacteriota</taxon>
        <taxon>Thermoanaerobaculia</taxon>
        <taxon>Thermoanaerobaculales</taxon>
        <taxon>Thermoanaerobaculaceae</taxon>
        <taxon>Thermoanaerobaculum</taxon>
    </lineage>
</organism>
<dbReference type="SUPFAM" id="SSF56935">
    <property type="entry name" value="Porins"/>
    <property type="match status" value="1"/>
</dbReference>
<reference evidence="2 3" key="1">
    <citation type="submission" date="2014-04" db="EMBL/GenBank/DDBJ databases">
        <title>The Genome Sequence of Thermoanaerobaculum aquaticum MP-01, The First Cultivated Group 23 Acidobacterium.</title>
        <authorList>
            <person name="Stamps B.W."/>
            <person name="Losey N.A."/>
            <person name="Lawson P.A."/>
            <person name="Stevenson B.S."/>
        </authorList>
    </citation>
    <scope>NUCLEOTIDE SEQUENCE [LARGE SCALE GENOMIC DNA]</scope>
    <source>
        <strain evidence="2 3">MP-01</strain>
    </source>
</reference>
<dbReference type="Proteomes" id="UP000027284">
    <property type="component" value="Unassembled WGS sequence"/>
</dbReference>
<comment type="caution">
    <text evidence="2">The sequence shown here is derived from an EMBL/GenBank/DDBJ whole genome shotgun (WGS) entry which is preliminary data.</text>
</comment>
<evidence type="ECO:0000256" key="1">
    <source>
        <dbReference type="SAM" id="Coils"/>
    </source>
</evidence>
<accession>A0A062XZR2</accession>
<protein>
    <submittedName>
        <fullName evidence="2">Uncharacterized protein</fullName>
    </submittedName>
</protein>
<evidence type="ECO:0000313" key="3">
    <source>
        <dbReference type="Proteomes" id="UP000027284"/>
    </source>
</evidence>
<dbReference type="AlphaFoldDB" id="A0A062XZR2"/>
<dbReference type="RefSeq" id="WP_053334702.1">
    <property type="nucleotide sequence ID" value="NZ_JMFG01000002.1"/>
</dbReference>
<keyword evidence="1" id="KW-0175">Coiled coil</keyword>
<proteinExistence type="predicted"/>
<dbReference type="EMBL" id="JMFG01000002">
    <property type="protein sequence ID" value="KDA54899.1"/>
    <property type="molecule type" value="Genomic_DNA"/>
</dbReference>
<feature type="coiled-coil region" evidence="1">
    <location>
        <begin position="21"/>
        <end position="74"/>
    </location>
</feature>
<dbReference type="STRING" id="1312852.EG19_03615"/>
<dbReference type="Gene3D" id="2.40.160.10">
    <property type="entry name" value="Porin"/>
    <property type="match status" value="1"/>
</dbReference>
<name>A0A062XZR2_9BACT</name>
<gene>
    <name evidence="2" type="ORF">EG19_03615</name>
</gene>
<sequence length="448" mass="48553">MKRWLVAFVFCAFGVTLSAWGQTLEERVKALEAEVAALRQQVAAAQGAKDNARLSELERKLAVLAEELERLRLGELGEAMAAPRALGLGPAASRVYAAKPGVSLAGYGELLYQNFATTRDDGRPSGKVDVADAYRAVLYTGYKFDDRWIFNSELEVEHAHTEKGGAVELEFAYLDWLASPAANLRAGLILVPLGLVNEVHEPTTFFPARRAETETRILPATWMELGFGAYGDVGPFSYRTYVLTGLDASKFSASGFRSGRQSGALAKAESFAWAGRVDWTQTPGLLAGIGVYLGEAGQGLSTSDGRELSVPTRIFEAHAEYKLRGLTLRGLWAQATVGEAAALNRTLGLSGSAAVAEKLQGGYLEVAYDLLPAERRVLAPFIRYEKINTQKTMPAGFAANPANDQKILTLGVAFQPLPQIIFKLDAQNVQNRAKSGINQWNLALGYVF</sequence>
<evidence type="ECO:0000313" key="2">
    <source>
        <dbReference type="EMBL" id="KDA54899.1"/>
    </source>
</evidence>
<dbReference type="InterPro" id="IPR023614">
    <property type="entry name" value="Porin_dom_sf"/>
</dbReference>
<dbReference type="OrthoDB" id="9768080at2"/>